<dbReference type="InterPro" id="IPR005000">
    <property type="entry name" value="Aldolase/citrate-lyase_domain"/>
</dbReference>
<reference evidence="5 6" key="1">
    <citation type="submission" date="2023-07" db="EMBL/GenBank/DDBJ databases">
        <title>Sorghum-associated microbial communities from plants grown in Nebraska, USA.</title>
        <authorList>
            <person name="Schachtman D."/>
        </authorList>
    </citation>
    <scope>NUCLEOTIDE SEQUENCE [LARGE SCALE GENOMIC DNA]</scope>
    <source>
        <strain evidence="5 6">DS1607</strain>
    </source>
</reference>
<dbReference type="PANTHER" id="PTHR32308:SF10">
    <property type="entry name" value="CITRATE LYASE SUBUNIT BETA"/>
    <property type="match status" value="1"/>
</dbReference>
<accession>A0ABT9S8Q8</accession>
<dbReference type="PIRSF" id="PIRSF015582">
    <property type="entry name" value="Cit_lyase_B"/>
    <property type="match status" value="1"/>
</dbReference>
<dbReference type="InterPro" id="IPR015813">
    <property type="entry name" value="Pyrv/PenolPyrv_kinase-like_dom"/>
</dbReference>
<dbReference type="SUPFAM" id="SSF51621">
    <property type="entry name" value="Phosphoenolpyruvate/pyruvate domain"/>
    <property type="match status" value="1"/>
</dbReference>
<feature type="domain" description="HpcH/HpaI aldolase/citrate lyase" evidence="4">
    <location>
        <begin position="20"/>
        <end position="234"/>
    </location>
</feature>
<dbReference type="EC" id="4.1.3.34" evidence="5"/>
<evidence type="ECO:0000256" key="2">
    <source>
        <dbReference type="ARBA" id="ARBA00022723"/>
    </source>
</evidence>
<evidence type="ECO:0000313" key="6">
    <source>
        <dbReference type="Proteomes" id="UP001226867"/>
    </source>
</evidence>
<evidence type="ECO:0000256" key="1">
    <source>
        <dbReference type="ARBA" id="ARBA00001946"/>
    </source>
</evidence>
<protein>
    <submittedName>
        <fullName evidence="5">Citrate lyase subunit beta/citryl-CoA lyase</fullName>
        <ecNumber evidence="5">4.1.3.34</ecNumber>
    </submittedName>
</protein>
<dbReference type="InterPro" id="IPR040442">
    <property type="entry name" value="Pyrv_kinase-like_dom_sf"/>
</dbReference>
<evidence type="ECO:0000256" key="3">
    <source>
        <dbReference type="ARBA" id="ARBA00022842"/>
    </source>
</evidence>
<gene>
    <name evidence="5" type="ORF">J2W36_002414</name>
</gene>
<keyword evidence="3" id="KW-0460">Magnesium</keyword>
<sequence length="296" mass="30574">MTTSSLAGRHGSTSVLALARTFLFVPGDRPERYARALASGAGAVIVDLEDAVAPERKDTARTQIAEGFAALPAEAHGRLLVRMNAADTPWQADDRALVARLAAQGLLAGVVLPKAERATDLAALAQAVGPAAALLPLIESVAGLDAVDALAASPQVLRLVFGHLDFQADAGMACGPDEAELVPVRLALVLASRRAGLAPPVDGVTTDWRDATRLTAEALRARRGGFGAKLCIHPDQVAGVEAAFAPSADELAWARRVRDAMRAAGGGGVVNVDGRMVDGPVVKLAERLLAQDGRTA</sequence>
<comment type="cofactor">
    <cofactor evidence="1">
        <name>Mg(2+)</name>
        <dbReference type="ChEBI" id="CHEBI:18420"/>
    </cofactor>
</comment>
<dbReference type="EMBL" id="JAUSRO010000007">
    <property type="protein sequence ID" value="MDP9900151.1"/>
    <property type="molecule type" value="Genomic_DNA"/>
</dbReference>
<comment type="caution">
    <text evidence="5">The sequence shown here is derived from an EMBL/GenBank/DDBJ whole genome shotgun (WGS) entry which is preliminary data.</text>
</comment>
<dbReference type="RefSeq" id="WP_307689970.1">
    <property type="nucleotide sequence ID" value="NZ_JAUSRO010000007.1"/>
</dbReference>
<evidence type="ECO:0000259" key="4">
    <source>
        <dbReference type="Pfam" id="PF03328"/>
    </source>
</evidence>
<dbReference type="Pfam" id="PF03328">
    <property type="entry name" value="HpcH_HpaI"/>
    <property type="match status" value="1"/>
</dbReference>
<keyword evidence="2" id="KW-0479">Metal-binding</keyword>
<evidence type="ECO:0000313" key="5">
    <source>
        <dbReference type="EMBL" id="MDP9900151.1"/>
    </source>
</evidence>
<dbReference type="PANTHER" id="PTHR32308">
    <property type="entry name" value="LYASE BETA SUBUNIT, PUTATIVE (AFU_ORTHOLOGUE AFUA_4G13030)-RELATED"/>
    <property type="match status" value="1"/>
</dbReference>
<keyword evidence="5" id="KW-0456">Lyase</keyword>
<name>A0ABT9S8Q8_9BURK</name>
<proteinExistence type="predicted"/>
<keyword evidence="6" id="KW-1185">Reference proteome</keyword>
<organism evidence="5 6">
    <name type="scientific">Variovorax ginsengisoli</name>
    <dbReference type="NCBI Taxonomy" id="363844"/>
    <lineage>
        <taxon>Bacteria</taxon>
        <taxon>Pseudomonadati</taxon>
        <taxon>Pseudomonadota</taxon>
        <taxon>Betaproteobacteria</taxon>
        <taxon>Burkholderiales</taxon>
        <taxon>Comamonadaceae</taxon>
        <taxon>Variovorax</taxon>
    </lineage>
</organism>
<dbReference type="Proteomes" id="UP001226867">
    <property type="component" value="Unassembled WGS sequence"/>
</dbReference>
<dbReference type="InterPro" id="IPR011206">
    <property type="entry name" value="Citrate_lyase_beta/mcl1/mcl2"/>
</dbReference>
<dbReference type="Gene3D" id="3.20.20.60">
    <property type="entry name" value="Phosphoenolpyruvate-binding domains"/>
    <property type="match status" value="1"/>
</dbReference>
<dbReference type="GO" id="GO:0008816">
    <property type="term" value="F:citryl-CoA lyase activity"/>
    <property type="evidence" value="ECO:0007669"/>
    <property type="project" value="UniProtKB-EC"/>
</dbReference>